<proteinExistence type="predicted"/>
<evidence type="ECO:0000313" key="1">
    <source>
        <dbReference type="EMBL" id="KAK3738036.1"/>
    </source>
</evidence>
<dbReference type="Proteomes" id="UP001283361">
    <property type="component" value="Unassembled WGS sequence"/>
</dbReference>
<keyword evidence="2" id="KW-1185">Reference proteome</keyword>
<protein>
    <submittedName>
        <fullName evidence="1">Uncharacterized protein</fullName>
    </submittedName>
</protein>
<sequence>MLFTPRFAKVYSDRLAVRTHGFRSLHSSISNSLQQVRSNSSSSKSFRHVVRAKHAPSSNIFPVANTHQARTSSL</sequence>
<dbReference type="AlphaFoldDB" id="A0AAE1CVH8"/>
<organism evidence="1 2">
    <name type="scientific">Elysia crispata</name>
    <name type="common">lettuce slug</name>
    <dbReference type="NCBI Taxonomy" id="231223"/>
    <lineage>
        <taxon>Eukaryota</taxon>
        <taxon>Metazoa</taxon>
        <taxon>Spiralia</taxon>
        <taxon>Lophotrochozoa</taxon>
        <taxon>Mollusca</taxon>
        <taxon>Gastropoda</taxon>
        <taxon>Heterobranchia</taxon>
        <taxon>Euthyneura</taxon>
        <taxon>Panpulmonata</taxon>
        <taxon>Sacoglossa</taxon>
        <taxon>Placobranchoidea</taxon>
        <taxon>Plakobranchidae</taxon>
        <taxon>Elysia</taxon>
    </lineage>
</organism>
<accession>A0AAE1CVH8</accession>
<dbReference type="EMBL" id="JAWDGP010006605">
    <property type="protein sequence ID" value="KAK3738036.1"/>
    <property type="molecule type" value="Genomic_DNA"/>
</dbReference>
<comment type="caution">
    <text evidence="1">The sequence shown here is derived from an EMBL/GenBank/DDBJ whole genome shotgun (WGS) entry which is preliminary data.</text>
</comment>
<reference evidence="1" key="1">
    <citation type="journal article" date="2023" name="G3 (Bethesda)">
        <title>A reference genome for the long-term kleptoplast-retaining sea slug Elysia crispata morphotype clarki.</title>
        <authorList>
            <person name="Eastman K.E."/>
            <person name="Pendleton A.L."/>
            <person name="Shaikh M.A."/>
            <person name="Suttiyut T."/>
            <person name="Ogas R."/>
            <person name="Tomko P."/>
            <person name="Gavelis G."/>
            <person name="Widhalm J.R."/>
            <person name="Wisecaver J.H."/>
        </authorList>
    </citation>
    <scope>NUCLEOTIDE SEQUENCE</scope>
    <source>
        <strain evidence="1">ECLA1</strain>
    </source>
</reference>
<name>A0AAE1CVH8_9GAST</name>
<evidence type="ECO:0000313" key="2">
    <source>
        <dbReference type="Proteomes" id="UP001283361"/>
    </source>
</evidence>
<gene>
    <name evidence="1" type="ORF">RRG08_067203</name>
</gene>